<dbReference type="OrthoDB" id="9154015at2"/>
<sequence>MRPNEPPHHRTHRPQPWWATAILAVMGLGLPAQAEIVDIRFDAERRFTHRFEVAAGKFAEACGQIPRGSAVQWRFQASAPMNFNIHYHEGKAVTYPEKREGRAQGDGTLQVTVDEAYCWMWTNKTGQPAAVTVELQR</sequence>
<gene>
    <name evidence="1" type="ORF">AQPW35_15340</name>
</gene>
<dbReference type="Proteomes" id="UP000301751">
    <property type="component" value="Unassembled WGS sequence"/>
</dbReference>
<comment type="caution">
    <text evidence="1">The sequence shown here is derived from an EMBL/GenBank/DDBJ whole genome shotgun (WGS) entry which is preliminary data.</text>
</comment>
<keyword evidence="2" id="KW-1185">Reference proteome</keyword>
<organism evidence="1 2">
    <name type="scientific">Pseudaquabacterium pictum</name>
    <dbReference type="NCBI Taxonomy" id="2315236"/>
    <lineage>
        <taxon>Bacteria</taxon>
        <taxon>Pseudomonadati</taxon>
        <taxon>Pseudomonadota</taxon>
        <taxon>Betaproteobacteria</taxon>
        <taxon>Burkholderiales</taxon>
        <taxon>Sphaerotilaceae</taxon>
        <taxon>Pseudaquabacterium</taxon>
    </lineage>
</organism>
<name>A0A480AM50_9BURK</name>
<reference evidence="2" key="1">
    <citation type="submission" date="2019-03" db="EMBL/GenBank/DDBJ databases">
        <title>Aquabacterium pictum sp.nov., the first bacteriochlorophyll a-containing freshwater bacterium in the genus Aquabacterium of the class Betaproteobacteria.</title>
        <authorList>
            <person name="Hirose S."/>
            <person name="Tank M."/>
            <person name="Hara E."/>
            <person name="Tamaki H."/>
            <person name="Takaichi S."/>
            <person name="Haruta S."/>
            <person name="Hanada S."/>
        </authorList>
    </citation>
    <scope>NUCLEOTIDE SEQUENCE [LARGE SCALE GENOMIC DNA]</scope>
    <source>
        <strain evidence="2">W35</strain>
    </source>
</reference>
<dbReference type="RefSeq" id="WP_137732210.1">
    <property type="nucleotide sequence ID" value="NZ_BJCL01000003.1"/>
</dbReference>
<dbReference type="AlphaFoldDB" id="A0A480AM50"/>
<proteinExistence type="predicted"/>
<evidence type="ECO:0000313" key="1">
    <source>
        <dbReference type="EMBL" id="GCL62453.1"/>
    </source>
</evidence>
<accession>A0A480AM50</accession>
<protein>
    <submittedName>
        <fullName evidence="1">Uncharacterized protein</fullName>
    </submittedName>
</protein>
<evidence type="ECO:0000313" key="2">
    <source>
        <dbReference type="Proteomes" id="UP000301751"/>
    </source>
</evidence>
<dbReference type="EMBL" id="BJCL01000003">
    <property type="protein sequence ID" value="GCL62453.1"/>
    <property type="molecule type" value="Genomic_DNA"/>
</dbReference>